<name>A0A859DNP1_9FIRM</name>
<proteinExistence type="predicted"/>
<reference evidence="10" key="2">
    <citation type="journal article" date="2021" name="Appl. Environ. Microbiol.">
        <title>Adaptability of a Caproate-Producing Bacterium Contributes to Its Dominance in an Anaerobic Fermentation System.</title>
        <authorList>
            <person name="Wang H."/>
            <person name="Gu Y."/>
            <person name="Zhou W."/>
            <person name="Zhao D."/>
            <person name="Qiao Z."/>
            <person name="Zheng J."/>
            <person name="Gao J."/>
            <person name="Chen X."/>
            <person name="Ren C."/>
            <person name="Xu Y."/>
        </authorList>
    </citation>
    <scope>NUCLEOTIDE SEQUENCE</scope>
    <source>
        <strain evidence="10">JNU-WLY1368</strain>
    </source>
</reference>
<dbReference type="AlphaFoldDB" id="A0A859DNP1"/>
<evidence type="ECO:0000259" key="8">
    <source>
        <dbReference type="SMART" id="SM00014"/>
    </source>
</evidence>
<dbReference type="GO" id="GO:0016787">
    <property type="term" value="F:hydrolase activity"/>
    <property type="evidence" value="ECO:0007669"/>
    <property type="project" value="UniProtKB-KW"/>
</dbReference>
<dbReference type="InterPro" id="IPR036938">
    <property type="entry name" value="PAP2/HPO_sf"/>
</dbReference>
<evidence type="ECO:0000313" key="10">
    <source>
        <dbReference type="EMBL" id="QKO30244.1"/>
    </source>
</evidence>
<reference evidence="10" key="3">
    <citation type="journal article" date="2022" name="Int. J. Syst. Evol. Microbiol.">
        <title>Caproicibacterium lactatifermentans sp. nov., isolated from pit clay used for the production of Chinese strong aroma-type liquor.</title>
        <authorList>
            <person name="Wang H."/>
            <person name="Gu Y."/>
            <person name="Zhao D."/>
            <person name="Qiao Z."/>
            <person name="Zheng J."/>
            <person name="Gao J."/>
            <person name="Ren C."/>
            <person name="Xu Y."/>
        </authorList>
    </citation>
    <scope>NUCLEOTIDE SEQUENCE</scope>
    <source>
        <strain evidence="10">JNU-WLY1368</strain>
    </source>
</reference>
<dbReference type="SUPFAM" id="SSF48317">
    <property type="entry name" value="Acid phosphatase/Vanadium-dependent haloperoxidase"/>
    <property type="match status" value="1"/>
</dbReference>
<evidence type="ECO:0000256" key="6">
    <source>
        <dbReference type="ARBA" id="ARBA00023136"/>
    </source>
</evidence>
<dbReference type="PANTHER" id="PTHR14969">
    <property type="entry name" value="SPHINGOSINE-1-PHOSPHATE PHOSPHOHYDROLASE"/>
    <property type="match status" value="1"/>
</dbReference>
<evidence type="ECO:0000256" key="7">
    <source>
        <dbReference type="SAM" id="Phobius"/>
    </source>
</evidence>
<organism evidence="9 11">
    <name type="scientific">Caproicibacterium lactatifermentans</name>
    <dbReference type="NCBI Taxonomy" id="2666138"/>
    <lineage>
        <taxon>Bacteria</taxon>
        <taxon>Bacillati</taxon>
        <taxon>Bacillota</taxon>
        <taxon>Clostridia</taxon>
        <taxon>Eubacteriales</taxon>
        <taxon>Oscillospiraceae</taxon>
        <taxon>Caproicibacterium</taxon>
    </lineage>
</organism>
<dbReference type="KEGG" id="clf:GJQ69_00885"/>
<evidence type="ECO:0000313" key="11">
    <source>
        <dbReference type="Proteomes" id="UP000501316"/>
    </source>
</evidence>
<gene>
    <name evidence="9" type="ORF">GJQ69_00885</name>
    <name evidence="10" type="ORF">GKP14_03975</name>
</gene>
<keyword evidence="12" id="KW-1185">Reference proteome</keyword>
<feature type="domain" description="Phosphatidic acid phosphatase type 2/haloperoxidase" evidence="8">
    <location>
        <begin position="58"/>
        <end position="168"/>
    </location>
</feature>
<accession>A0A859DNP1</accession>
<evidence type="ECO:0000256" key="4">
    <source>
        <dbReference type="ARBA" id="ARBA00022801"/>
    </source>
</evidence>
<dbReference type="Proteomes" id="UP000509623">
    <property type="component" value="Chromosome"/>
</dbReference>
<sequence length="178" mass="19251">MGGFITGLDWSVLGWIHENLSCQFLDILMPMITALGNGAFFWIVAGAVLFLQRKHRRQGLALLLALGACALLGNLLLKPLVARPRPCIQNPNIPLLIPVPHGYSFPSGHAMTSAAGAAVLRRTNSPFQRAAVPLALLIAFSRLYLYVHFPSDVLCGLILGAGIGCLFLRQWPGRQLSA</sequence>
<dbReference type="PANTHER" id="PTHR14969:SF62">
    <property type="entry name" value="DECAPRENYLPHOSPHORYL-5-PHOSPHORIBOSE PHOSPHATASE RV3807C-RELATED"/>
    <property type="match status" value="1"/>
</dbReference>
<dbReference type="SMART" id="SM00014">
    <property type="entry name" value="acidPPc"/>
    <property type="match status" value="1"/>
</dbReference>
<dbReference type="RefSeq" id="WP_086034971.1">
    <property type="nucleotide sequence ID" value="NZ_CP046051.1"/>
</dbReference>
<keyword evidence="4" id="KW-0378">Hydrolase</keyword>
<dbReference type="GO" id="GO:0005886">
    <property type="term" value="C:plasma membrane"/>
    <property type="evidence" value="ECO:0007669"/>
    <property type="project" value="UniProtKB-SubCell"/>
</dbReference>
<dbReference type="EMBL" id="CP046161">
    <property type="protein sequence ID" value="QKO30244.1"/>
    <property type="molecule type" value="Genomic_DNA"/>
</dbReference>
<comment type="subcellular location">
    <subcellularLocation>
        <location evidence="1">Cell membrane</location>
        <topology evidence="1">Multi-pass membrane protein</topology>
    </subcellularLocation>
</comment>
<feature type="transmembrane region" description="Helical" evidence="7">
    <location>
        <begin position="60"/>
        <end position="81"/>
    </location>
</feature>
<dbReference type="Pfam" id="PF01569">
    <property type="entry name" value="PAP2"/>
    <property type="match status" value="1"/>
</dbReference>
<dbReference type="EMBL" id="CP046051">
    <property type="protein sequence ID" value="QKN23169.1"/>
    <property type="molecule type" value="Genomic_DNA"/>
</dbReference>
<evidence type="ECO:0000256" key="5">
    <source>
        <dbReference type="ARBA" id="ARBA00022989"/>
    </source>
</evidence>
<dbReference type="Proteomes" id="UP000501316">
    <property type="component" value="Chromosome"/>
</dbReference>
<evidence type="ECO:0000256" key="3">
    <source>
        <dbReference type="ARBA" id="ARBA00022692"/>
    </source>
</evidence>
<feature type="transmembrane region" description="Helical" evidence="7">
    <location>
        <begin position="151"/>
        <end position="168"/>
    </location>
</feature>
<dbReference type="InterPro" id="IPR000326">
    <property type="entry name" value="PAP2/HPO"/>
</dbReference>
<protein>
    <submittedName>
        <fullName evidence="9">Phosphatase PAP2 family protein</fullName>
    </submittedName>
</protein>
<keyword evidence="6 7" id="KW-0472">Membrane</keyword>
<keyword evidence="5 7" id="KW-1133">Transmembrane helix</keyword>
<feature type="transmembrane region" description="Helical" evidence="7">
    <location>
        <begin position="27"/>
        <end position="51"/>
    </location>
</feature>
<evidence type="ECO:0000256" key="1">
    <source>
        <dbReference type="ARBA" id="ARBA00004651"/>
    </source>
</evidence>
<reference evidence="11 12" key="1">
    <citation type="submission" date="2019-11" db="EMBL/GenBank/DDBJ databases">
        <authorList>
            <person name="Ren C."/>
            <person name="Wang H."/>
            <person name="Xu Y."/>
        </authorList>
    </citation>
    <scope>NUCLEOTIDE SEQUENCE [LARGE SCALE GENOMIC DNA]</scope>
    <source>
        <strain evidence="12">JNU-WLY1368</strain>
        <strain evidence="9 11">LBM 19010</strain>
    </source>
</reference>
<dbReference type="Gene3D" id="1.20.144.10">
    <property type="entry name" value="Phosphatidic acid phosphatase type 2/haloperoxidase"/>
    <property type="match status" value="1"/>
</dbReference>
<evidence type="ECO:0000256" key="2">
    <source>
        <dbReference type="ARBA" id="ARBA00022475"/>
    </source>
</evidence>
<keyword evidence="2" id="KW-1003">Cell membrane</keyword>
<evidence type="ECO:0000313" key="9">
    <source>
        <dbReference type="EMBL" id="QKN23169.1"/>
    </source>
</evidence>
<evidence type="ECO:0000313" key="12">
    <source>
        <dbReference type="Proteomes" id="UP000509623"/>
    </source>
</evidence>
<keyword evidence="3 7" id="KW-0812">Transmembrane</keyword>